<dbReference type="NCBIfam" id="TIGR00269">
    <property type="entry name" value="TIGR00269 family protein"/>
    <property type="match status" value="1"/>
</dbReference>
<dbReference type="InterPro" id="IPR011063">
    <property type="entry name" value="TilS/TtcA_N"/>
</dbReference>
<feature type="binding site" evidence="2">
    <location>
        <position position="345"/>
    </location>
    <ligand>
        <name>Zn(2+)</name>
        <dbReference type="ChEBI" id="CHEBI:29105"/>
        <label>2</label>
    </ligand>
</feature>
<evidence type="ECO:0000256" key="1">
    <source>
        <dbReference type="ARBA" id="ARBA00022679"/>
    </source>
</evidence>
<feature type="binding site" evidence="2">
    <location>
        <position position="76"/>
    </location>
    <ligand>
        <name>Zn(2+)</name>
        <dbReference type="ChEBI" id="CHEBI:29105"/>
        <label>1</label>
    </ligand>
</feature>
<comment type="caution">
    <text evidence="4">The sequence shown here is derived from an EMBL/GenBank/DDBJ whole genome shotgun (WGS) entry which is preliminary data.</text>
</comment>
<keyword evidence="2" id="KW-0862">Zinc</keyword>
<keyword evidence="1" id="KW-0808">Transferase</keyword>
<dbReference type="Pfam" id="PF01171">
    <property type="entry name" value="ATP_bind_3"/>
    <property type="match status" value="1"/>
</dbReference>
<dbReference type="GO" id="GO:0002144">
    <property type="term" value="C:cytosolic tRNA wobble base thiouridylase complex"/>
    <property type="evidence" value="ECO:0007669"/>
    <property type="project" value="TreeGrafter"/>
</dbReference>
<dbReference type="AlphaFoldDB" id="A0A7J3VS59"/>
<dbReference type="InterPro" id="IPR035107">
    <property type="entry name" value="tRNA_thiolation_TtcA_Ctu1"/>
</dbReference>
<dbReference type="PANTHER" id="PTHR11807">
    <property type="entry name" value="ATPASES OF THE PP SUPERFAMILY-RELATED"/>
    <property type="match status" value="1"/>
</dbReference>
<dbReference type="Gene3D" id="3.40.50.620">
    <property type="entry name" value="HUPs"/>
    <property type="match status" value="1"/>
</dbReference>
<proteinExistence type="predicted"/>
<organism evidence="4">
    <name type="scientific">Caldiarchaeum subterraneum</name>
    <dbReference type="NCBI Taxonomy" id="311458"/>
    <lineage>
        <taxon>Archaea</taxon>
        <taxon>Nitrososphaerota</taxon>
        <taxon>Candidatus Caldarchaeales</taxon>
        <taxon>Candidatus Caldarchaeaceae</taxon>
        <taxon>Candidatus Caldarchaeum</taxon>
    </lineage>
</organism>
<dbReference type="GO" id="GO:0016740">
    <property type="term" value="F:transferase activity"/>
    <property type="evidence" value="ECO:0007669"/>
    <property type="project" value="UniProtKB-KW"/>
</dbReference>
<keyword evidence="2" id="KW-0479">Metal-binding</keyword>
<feature type="binding site" evidence="2">
    <location>
        <position position="333"/>
    </location>
    <ligand>
        <name>Zn(2+)</name>
        <dbReference type="ChEBI" id="CHEBI:29105"/>
        <label>2</label>
    </ligand>
</feature>
<dbReference type="PANTHER" id="PTHR11807:SF12">
    <property type="entry name" value="CYTOPLASMIC TRNA 2-THIOLATION PROTEIN 1"/>
    <property type="match status" value="1"/>
</dbReference>
<feature type="binding site" evidence="2">
    <location>
        <position position="59"/>
    </location>
    <ligand>
        <name>Zn(2+)</name>
        <dbReference type="ChEBI" id="CHEBI:29105"/>
        <label>1</label>
    </ligand>
</feature>
<protein>
    <submittedName>
        <fullName evidence="4">TIGR00269 family protein</fullName>
    </submittedName>
</protein>
<sequence>MSLLPQKNRRNQRHLVLYVSVQYHIYGYHNPIPVIPKIHGFPHKPGVQAVLQQTICSLCREGKAVYARVYSGEKLCRKCFIKTFEKRVLRTIARYRLLRRDDRIAVAVSGGKDSLSLLQVMKKIESSFPTAQVFAVTVDEGIEGYRDEALTLVEQAAVKLGVPLVKTSFKEVYGVSLSEMLSSTAFQRSGLAACSICGPLRRKAINVAAKKAGATVVATAHTLDDIVQTYMLKALRGELGSSEVGLRSDGPALPRVAPFRLTPEREVVFYAYLTGVPFQSIVCPNASNSMRSSVRKFLTEFEEKHPGSLFAALKSFERAHATEGKNLQLCKVCGEPTSRETCRVCELLKTIQPTP</sequence>
<dbReference type="GO" id="GO:0046872">
    <property type="term" value="F:metal ion binding"/>
    <property type="evidence" value="ECO:0007669"/>
    <property type="project" value="UniProtKB-KW"/>
</dbReference>
<evidence type="ECO:0000259" key="3">
    <source>
        <dbReference type="Pfam" id="PF01171"/>
    </source>
</evidence>
<feature type="binding site" evidence="2">
    <location>
        <position position="330"/>
    </location>
    <ligand>
        <name>Zn(2+)</name>
        <dbReference type="ChEBI" id="CHEBI:29105"/>
        <label>2</label>
    </ligand>
</feature>
<dbReference type="EMBL" id="DRXH01000051">
    <property type="protein sequence ID" value="HHM43947.1"/>
    <property type="molecule type" value="Genomic_DNA"/>
</dbReference>
<gene>
    <name evidence="4" type="ORF">ENM31_01430</name>
</gene>
<dbReference type="InterPro" id="IPR014729">
    <property type="entry name" value="Rossmann-like_a/b/a_fold"/>
</dbReference>
<feature type="domain" description="tRNA(Ile)-lysidine/2-thiocytidine synthase N-terminal" evidence="3">
    <location>
        <begin position="104"/>
        <end position="246"/>
    </location>
</feature>
<feature type="binding site" evidence="2">
    <location>
        <position position="56"/>
    </location>
    <ligand>
        <name>Zn(2+)</name>
        <dbReference type="ChEBI" id="CHEBI:29105"/>
        <label>1</label>
    </ligand>
</feature>
<dbReference type="InterPro" id="IPR000541">
    <property type="entry name" value="Ncs6/Tuc1/Ctu1"/>
</dbReference>
<feature type="binding site" evidence="2">
    <location>
        <position position="79"/>
    </location>
    <ligand>
        <name>Zn(2+)</name>
        <dbReference type="ChEBI" id="CHEBI:29105"/>
        <label>1</label>
    </ligand>
</feature>
<dbReference type="SUPFAM" id="SSF52402">
    <property type="entry name" value="Adenine nucleotide alpha hydrolases-like"/>
    <property type="match status" value="1"/>
</dbReference>
<feature type="binding site" evidence="2">
    <location>
        <position position="342"/>
    </location>
    <ligand>
        <name>Zn(2+)</name>
        <dbReference type="ChEBI" id="CHEBI:29105"/>
        <label>2</label>
    </ligand>
</feature>
<evidence type="ECO:0000256" key="2">
    <source>
        <dbReference type="PIRSR" id="PIRSR004976-50"/>
    </source>
</evidence>
<name>A0A7J3VS59_CALS0</name>
<accession>A0A7J3VS59</accession>
<dbReference type="GO" id="GO:0002143">
    <property type="term" value="P:tRNA wobble position uridine thiolation"/>
    <property type="evidence" value="ECO:0007669"/>
    <property type="project" value="TreeGrafter"/>
</dbReference>
<dbReference type="GO" id="GO:0000049">
    <property type="term" value="F:tRNA binding"/>
    <property type="evidence" value="ECO:0007669"/>
    <property type="project" value="InterPro"/>
</dbReference>
<dbReference type="PIRSF" id="PIRSF004976">
    <property type="entry name" value="ATPase_YdaO"/>
    <property type="match status" value="1"/>
</dbReference>
<reference evidence="4" key="1">
    <citation type="journal article" date="2020" name="mSystems">
        <title>Genome- and Community-Level Interaction Insights into Carbon Utilization and Element Cycling Functions of Hydrothermarchaeota in Hydrothermal Sediment.</title>
        <authorList>
            <person name="Zhou Z."/>
            <person name="Liu Y."/>
            <person name="Xu W."/>
            <person name="Pan J."/>
            <person name="Luo Z.H."/>
            <person name="Li M."/>
        </authorList>
    </citation>
    <scope>NUCLEOTIDE SEQUENCE [LARGE SCALE GENOMIC DNA]</scope>
    <source>
        <strain evidence="4">SpSt-1074</strain>
    </source>
</reference>
<evidence type="ECO:0000313" key="4">
    <source>
        <dbReference type="EMBL" id="HHM43947.1"/>
    </source>
</evidence>